<feature type="region of interest" description="Disordered" evidence="5">
    <location>
        <begin position="94"/>
        <end position="128"/>
    </location>
</feature>
<reference evidence="7" key="2">
    <citation type="journal article" date="2020" name="Nat. Commun.">
        <title>Large-scale genome sequencing of mycorrhizal fungi provides insights into the early evolution of symbiotic traits.</title>
        <authorList>
            <person name="Miyauchi S."/>
            <person name="Kiss E."/>
            <person name="Kuo A."/>
            <person name="Drula E."/>
            <person name="Kohler A."/>
            <person name="Sanchez-Garcia M."/>
            <person name="Morin E."/>
            <person name="Andreopoulos B."/>
            <person name="Barry K.W."/>
            <person name="Bonito G."/>
            <person name="Buee M."/>
            <person name="Carver A."/>
            <person name="Chen C."/>
            <person name="Cichocki N."/>
            <person name="Clum A."/>
            <person name="Culley D."/>
            <person name="Crous P.W."/>
            <person name="Fauchery L."/>
            <person name="Girlanda M."/>
            <person name="Hayes R.D."/>
            <person name="Keri Z."/>
            <person name="LaButti K."/>
            <person name="Lipzen A."/>
            <person name="Lombard V."/>
            <person name="Magnuson J."/>
            <person name="Maillard F."/>
            <person name="Murat C."/>
            <person name="Nolan M."/>
            <person name="Ohm R.A."/>
            <person name="Pangilinan J."/>
            <person name="Pereira M.F."/>
            <person name="Perotto S."/>
            <person name="Peter M."/>
            <person name="Pfister S."/>
            <person name="Riley R."/>
            <person name="Sitrit Y."/>
            <person name="Stielow J.B."/>
            <person name="Szollosi G."/>
            <person name="Zifcakova L."/>
            <person name="Stursova M."/>
            <person name="Spatafora J.W."/>
            <person name="Tedersoo L."/>
            <person name="Vaario L.M."/>
            <person name="Yamada A."/>
            <person name="Yan M."/>
            <person name="Wang P."/>
            <person name="Xu J."/>
            <person name="Bruns T."/>
            <person name="Baldrian P."/>
            <person name="Vilgalys R."/>
            <person name="Dunand C."/>
            <person name="Henrissat B."/>
            <person name="Grigoriev I.V."/>
            <person name="Hibbett D."/>
            <person name="Nagy L.G."/>
            <person name="Martin F.M."/>
        </authorList>
    </citation>
    <scope>NUCLEOTIDE SEQUENCE</scope>
    <source>
        <strain evidence="7">Prilba</strain>
    </source>
</reference>
<dbReference type="InterPro" id="IPR039603">
    <property type="entry name" value="Ribosomal_mS41"/>
</dbReference>
<evidence type="ECO:0000313" key="8">
    <source>
        <dbReference type="Proteomes" id="UP000759537"/>
    </source>
</evidence>
<dbReference type="AlphaFoldDB" id="A0A9P5MT84"/>
<comment type="caution">
    <text evidence="7">The sequence shown here is derived from an EMBL/GenBank/DDBJ whole genome shotgun (WGS) entry which is preliminary data.</text>
</comment>
<sequence>MSFALAIRLRPSFLPSCRTFQNHALLKSVPPPRGDISTPETFLKAIGRGSETKISFDTWDDLWKTNGLALKKAGLAVRDRRYILWAMERYRQSDDPSDYAHDAKPKKKIRGHGPAVQFGKRIRSRRRK</sequence>
<name>A0A9P5MT84_9AGAM</name>
<dbReference type="PANTHER" id="PTHR28235:SF1">
    <property type="entry name" value="SMALL RIBOSOMAL SUBUNIT PROTEIN MS41"/>
    <property type="match status" value="1"/>
</dbReference>
<dbReference type="PANTHER" id="PTHR28235">
    <property type="entry name" value="PROTEIN FYV4, MITOCHONDRIAL"/>
    <property type="match status" value="1"/>
</dbReference>
<feature type="compositionally biased region" description="Basic and acidic residues" evidence="5">
    <location>
        <begin position="94"/>
        <end position="103"/>
    </location>
</feature>
<feature type="domain" description="Small ribosomal subunit protein mS41 SAM" evidence="6">
    <location>
        <begin position="39"/>
        <end position="93"/>
    </location>
</feature>
<gene>
    <name evidence="7" type="ORF">DFH94DRAFT_753968</name>
</gene>
<evidence type="ECO:0000256" key="3">
    <source>
        <dbReference type="ARBA" id="ARBA00023128"/>
    </source>
</evidence>
<keyword evidence="3" id="KW-0496">Mitochondrion</keyword>
<evidence type="ECO:0000256" key="2">
    <source>
        <dbReference type="ARBA" id="ARBA00010492"/>
    </source>
</evidence>
<evidence type="ECO:0000256" key="4">
    <source>
        <dbReference type="ARBA" id="ARBA00035129"/>
    </source>
</evidence>
<dbReference type="Pfam" id="PF09597">
    <property type="entry name" value="SAM_Ribosomal_mS41"/>
    <property type="match status" value="1"/>
</dbReference>
<comment type="subcellular location">
    <subcellularLocation>
        <location evidence="1">Mitochondrion</location>
    </subcellularLocation>
</comment>
<evidence type="ECO:0000256" key="5">
    <source>
        <dbReference type="SAM" id="MobiDB-lite"/>
    </source>
</evidence>
<dbReference type="Proteomes" id="UP000759537">
    <property type="component" value="Unassembled WGS sequence"/>
</dbReference>
<organism evidence="7 8">
    <name type="scientific">Russula ochroleuca</name>
    <dbReference type="NCBI Taxonomy" id="152965"/>
    <lineage>
        <taxon>Eukaryota</taxon>
        <taxon>Fungi</taxon>
        <taxon>Dikarya</taxon>
        <taxon>Basidiomycota</taxon>
        <taxon>Agaricomycotina</taxon>
        <taxon>Agaricomycetes</taxon>
        <taxon>Russulales</taxon>
        <taxon>Russulaceae</taxon>
        <taxon>Russula</taxon>
    </lineage>
</organism>
<dbReference type="OrthoDB" id="18595at2759"/>
<dbReference type="GO" id="GO:0005739">
    <property type="term" value="C:mitochondrion"/>
    <property type="evidence" value="ECO:0007669"/>
    <property type="project" value="UniProtKB-SubCell"/>
</dbReference>
<protein>
    <recommendedName>
        <fullName evidence="4">Small ribosomal subunit protein mS41</fullName>
    </recommendedName>
</protein>
<proteinExistence type="inferred from homology"/>
<evidence type="ECO:0000259" key="6">
    <source>
        <dbReference type="SMART" id="SM01238"/>
    </source>
</evidence>
<keyword evidence="8" id="KW-1185">Reference proteome</keyword>
<dbReference type="SMART" id="SM01238">
    <property type="entry name" value="IGR"/>
    <property type="match status" value="1"/>
</dbReference>
<evidence type="ECO:0000256" key="1">
    <source>
        <dbReference type="ARBA" id="ARBA00004173"/>
    </source>
</evidence>
<evidence type="ECO:0000313" key="7">
    <source>
        <dbReference type="EMBL" id="KAF8478142.1"/>
    </source>
</evidence>
<reference evidence="7" key="1">
    <citation type="submission" date="2019-10" db="EMBL/GenBank/DDBJ databases">
        <authorList>
            <consortium name="DOE Joint Genome Institute"/>
            <person name="Kuo A."/>
            <person name="Miyauchi S."/>
            <person name="Kiss E."/>
            <person name="Drula E."/>
            <person name="Kohler A."/>
            <person name="Sanchez-Garcia M."/>
            <person name="Andreopoulos B."/>
            <person name="Barry K.W."/>
            <person name="Bonito G."/>
            <person name="Buee M."/>
            <person name="Carver A."/>
            <person name="Chen C."/>
            <person name="Cichocki N."/>
            <person name="Clum A."/>
            <person name="Culley D."/>
            <person name="Crous P.W."/>
            <person name="Fauchery L."/>
            <person name="Girlanda M."/>
            <person name="Hayes R."/>
            <person name="Keri Z."/>
            <person name="LaButti K."/>
            <person name="Lipzen A."/>
            <person name="Lombard V."/>
            <person name="Magnuson J."/>
            <person name="Maillard F."/>
            <person name="Morin E."/>
            <person name="Murat C."/>
            <person name="Nolan M."/>
            <person name="Ohm R."/>
            <person name="Pangilinan J."/>
            <person name="Pereira M."/>
            <person name="Perotto S."/>
            <person name="Peter M."/>
            <person name="Riley R."/>
            <person name="Sitrit Y."/>
            <person name="Stielow B."/>
            <person name="Szollosi G."/>
            <person name="Zifcakova L."/>
            <person name="Stursova M."/>
            <person name="Spatafora J.W."/>
            <person name="Tedersoo L."/>
            <person name="Vaario L.-M."/>
            <person name="Yamada A."/>
            <person name="Yan M."/>
            <person name="Wang P."/>
            <person name="Xu J."/>
            <person name="Bruns T."/>
            <person name="Baldrian P."/>
            <person name="Vilgalys R."/>
            <person name="Henrissat B."/>
            <person name="Grigoriev I.V."/>
            <person name="Hibbett D."/>
            <person name="Nagy L.G."/>
            <person name="Martin F.M."/>
        </authorList>
    </citation>
    <scope>NUCLEOTIDE SEQUENCE</scope>
    <source>
        <strain evidence="7">Prilba</strain>
    </source>
</reference>
<accession>A0A9P5MT84</accession>
<comment type="similarity">
    <text evidence="2">Belongs to the mitochondrion-specific ribosomal protein mS41 family.</text>
</comment>
<dbReference type="InterPro" id="IPR019083">
    <property type="entry name" value="SAM_Ribosomal_mS41"/>
</dbReference>
<dbReference type="EMBL" id="WHVB01000012">
    <property type="protein sequence ID" value="KAF8478142.1"/>
    <property type="molecule type" value="Genomic_DNA"/>
</dbReference>